<comment type="caution">
    <text evidence="1">The sequence shown here is derived from an EMBL/GenBank/DDBJ whole genome shotgun (WGS) entry which is preliminary data.</text>
</comment>
<protein>
    <submittedName>
        <fullName evidence="1">Uncharacterized protein</fullName>
    </submittedName>
</protein>
<evidence type="ECO:0000313" key="2">
    <source>
        <dbReference type="Proteomes" id="UP000321223"/>
    </source>
</evidence>
<dbReference type="Proteomes" id="UP000321223">
    <property type="component" value="Unassembled WGS sequence"/>
</dbReference>
<accession>A0A510PRU0</accession>
<reference evidence="1 2" key="1">
    <citation type="journal article" date="2019" name="Appl. Environ. Microbiol.">
        <title>Co-occurrence of broad and narrow host-range viruses infecting the toxic bloom-forming cyanobacterium Microcystis aeruginosa.</title>
        <authorList>
            <person name="Morimoto D."/>
            <person name="Tominaga K."/>
            <person name="Nishimura Y."/>
            <person name="Yoshida N."/>
            <person name="Kimura S."/>
            <person name="Sako Y."/>
            <person name="Yoshida T."/>
        </authorList>
    </citation>
    <scope>NUCLEOTIDE SEQUENCE [LARGE SCALE GENOMIC DNA]</scope>
    <source>
        <strain evidence="1 2">11-30S32</strain>
    </source>
</reference>
<evidence type="ECO:0000313" key="1">
    <source>
        <dbReference type="EMBL" id="GCA96283.1"/>
    </source>
</evidence>
<feature type="non-terminal residue" evidence="1">
    <location>
        <position position="210"/>
    </location>
</feature>
<dbReference type="AlphaFoldDB" id="A0A510PRU0"/>
<name>A0A510PRU0_MICAE</name>
<dbReference type="RefSeq" id="WP_147074310.1">
    <property type="nucleotide sequence ID" value="NZ_BHVU01000731.1"/>
</dbReference>
<gene>
    <name evidence="1" type="ORF">MAE30S32_49350</name>
</gene>
<dbReference type="EMBL" id="BHVU01000731">
    <property type="protein sequence ID" value="GCA96283.1"/>
    <property type="molecule type" value="Genomic_DNA"/>
</dbReference>
<proteinExistence type="predicted"/>
<sequence length="210" mass="23894">MTKGESPISKETIKILTLDIEGSLLSFDKFIKAQEQLAILLHEVDKTLANKNRPLINWRISQVHSGSIHLTLEGMPQDQITPSQISEVIKTVERGIVTILEHPIRPKYFSDRALESVRALAILKKRDEFMVQLGFDSRCIDLNQALIANVDEIIGGKYQSFGTVEGVLKAIDVSRQPIFRVYNLLTNKSVKCYFEPNLLDNIKEYLEKRV</sequence>
<organism evidence="1 2">
    <name type="scientific">Microcystis aeruginosa 11-30S32</name>
    <dbReference type="NCBI Taxonomy" id="2358142"/>
    <lineage>
        <taxon>Bacteria</taxon>
        <taxon>Bacillati</taxon>
        <taxon>Cyanobacteriota</taxon>
        <taxon>Cyanophyceae</taxon>
        <taxon>Oscillatoriophycideae</taxon>
        <taxon>Chroococcales</taxon>
        <taxon>Microcystaceae</taxon>
        <taxon>Microcystis</taxon>
    </lineage>
</organism>